<organism evidence="3 4">
    <name type="scientific">Streptomyces hebeiensis</name>
    <dbReference type="NCBI Taxonomy" id="229486"/>
    <lineage>
        <taxon>Bacteria</taxon>
        <taxon>Bacillati</taxon>
        <taxon>Actinomycetota</taxon>
        <taxon>Actinomycetes</taxon>
        <taxon>Kitasatosporales</taxon>
        <taxon>Streptomycetaceae</taxon>
        <taxon>Streptomyces</taxon>
    </lineage>
</organism>
<sequence length="449" mass="47278">MPALAAAALLTGAAVQPAVSATPTRDERPIPASAPASASTSVDKERLDTSGKRSGPTGEDCADAAARARRAGGVKRAYGCLTRLSPAEGKAALRAAAASAGSASGVLAAPLPVNECTGDEDGYWYATRTMQCQIDPNVQYTYFDSNNQVKATALFATAQQLDLKVNSLQWTETDQITMLSHTGTLPAGLGVSWTTNCTAPCAPSSTKPWARTPIADSQNLKSTSTFVAQRPTSGYQYIDVDYQLSIGSPDAIDLLPPITWGGVEVRCDDQYAVTNTGGCVVPWYTPTLKLPRSEYGSSADMIEWAQHNLSGHWGLRGTGQPLHRLQGDSQRRANRNIICGNTKFTPDPNVQSDSCDEFPFAGTYETGALNGITHGKDCAQVTAVSAGTSGDLAVDWPTVTTVGTVTGSEKCVRGHIPAALNSDLGSTYGGFVVSARLGDNDPFWLSITF</sequence>
<accession>A0ABN1V3F8</accession>
<reference evidence="3 4" key="1">
    <citation type="journal article" date="2019" name="Int. J. Syst. Evol. Microbiol.">
        <title>The Global Catalogue of Microorganisms (GCM) 10K type strain sequencing project: providing services to taxonomists for standard genome sequencing and annotation.</title>
        <authorList>
            <consortium name="The Broad Institute Genomics Platform"/>
            <consortium name="The Broad Institute Genome Sequencing Center for Infectious Disease"/>
            <person name="Wu L."/>
            <person name="Ma J."/>
        </authorList>
    </citation>
    <scope>NUCLEOTIDE SEQUENCE [LARGE SCALE GENOMIC DNA]</scope>
    <source>
        <strain evidence="3 4">JCM 12696</strain>
    </source>
</reference>
<name>A0ABN1V3F8_9ACTN</name>
<feature type="compositionally biased region" description="Low complexity" evidence="1">
    <location>
        <begin position="31"/>
        <end position="41"/>
    </location>
</feature>
<protein>
    <recommendedName>
        <fullName evidence="5">Secreted protein</fullName>
    </recommendedName>
</protein>
<feature type="compositionally biased region" description="Basic and acidic residues" evidence="1">
    <location>
        <begin position="42"/>
        <end position="51"/>
    </location>
</feature>
<keyword evidence="2" id="KW-0732">Signal</keyword>
<comment type="caution">
    <text evidence="3">The sequence shown here is derived from an EMBL/GenBank/DDBJ whole genome shotgun (WGS) entry which is preliminary data.</text>
</comment>
<dbReference type="Proteomes" id="UP001501371">
    <property type="component" value="Unassembled WGS sequence"/>
</dbReference>
<evidence type="ECO:0000313" key="4">
    <source>
        <dbReference type="Proteomes" id="UP001501371"/>
    </source>
</evidence>
<evidence type="ECO:0000256" key="2">
    <source>
        <dbReference type="SAM" id="SignalP"/>
    </source>
</evidence>
<evidence type="ECO:0000313" key="3">
    <source>
        <dbReference type="EMBL" id="GAA1189087.1"/>
    </source>
</evidence>
<proteinExistence type="predicted"/>
<keyword evidence="4" id="KW-1185">Reference proteome</keyword>
<feature type="signal peptide" evidence="2">
    <location>
        <begin position="1"/>
        <end position="21"/>
    </location>
</feature>
<feature type="chain" id="PRO_5046808582" description="Secreted protein" evidence="2">
    <location>
        <begin position="22"/>
        <end position="449"/>
    </location>
</feature>
<dbReference type="EMBL" id="BAAAKV010000057">
    <property type="protein sequence ID" value="GAA1189087.1"/>
    <property type="molecule type" value="Genomic_DNA"/>
</dbReference>
<feature type="region of interest" description="Disordered" evidence="1">
    <location>
        <begin position="15"/>
        <end position="63"/>
    </location>
</feature>
<evidence type="ECO:0008006" key="5">
    <source>
        <dbReference type="Google" id="ProtNLM"/>
    </source>
</evidence>
<gene>
    <name evidence="3" type="ORF">GCM10009654_53320</name>
</gene>
<evidence type="ECO:0000256" key="1">
    <source>
        <dbReference type="SAM" id="MobiDB-lite"/>
    </source>
</evidence>